<feature type="signal peptide" evidence="1">
    <location>
        <begin position="1"/>
        <end position="17"/>
    </location>
</feature>
<accession>A0A3Q0SHD8</accession>
<dbReference type="InterPro" id="IPR016187">
    <property type="entry name" value="CTDL_fold"/>
</dbReference>
<dbReference type="Gene3D" id="3.10.100.10">
    <property type="entry name" value="Mannose-Binding Protein A, subunit A"/>
    <property type="match status" value="1"/>
</dbReference>
<dbReference type="InterPro" id="IPR001304">
    <property type="entry name" value="C-type_lectin-like"/>
</dbReference>
<dbReference type="GeneTree" id="ENSGT01100000263473"/>
<dbReference type="SUPFAM" id="SSF56436">
    <property type="entry name" value="C-type lectin-like"/>
    <property type="match status" value="1"/>
</dbReference>
<dbReference type="InterPro" id="IPR016186">
    <property type="entry name" value="C-type_lectin-like/link_sf"/>
</dbReference>
<feature type="domain" description="C-type lectin" evidence="2">
    <location>
        <begin position="22"/>
        <end position="133"/>
    </location>
</feature>
<keyword evidence="1" id="KW-0732">Signal</keyword>
<evidence type="ECO:0000313" key="3">
    <source>
        <dbReference type="Ensembl" id="ENSACIP00000022431.1"/>
    </source>
</evidence>
<dbReference type="SMART" id="SM00034">
    <property type="entry name" value="CLECT"/>
    <property type="match status" value="1"/>
</dbReference>
<dbReference type="PANTHER" id="PTHR45784">
    <property type="entry name" value="C-TYPE LECTIN DOMAIN FAMILY 20 MEMBER A-RELATED"/>
    <property type="match status" value="1"/>
</dbReference>
<evidence type="ECO:0000259" key="2">
    <source>
        <dbReference type="PROSITE" id="PS50041"/>
    </source>
</evidence>
<feature type="chain" id="PRO_5018683730" description="C-type lectin domain-containing protein" evidence="1">
    <location>
        <begin position="18"/>
        <end position="149"/>
    </location>
</feature>
<keyword evidence="4" id="KW-1185">Reference proteome</keyword>
<reference evidence="3" key="2">
    <citation type="submission" date="2025-09" db="UniProtKB">
        <authorList>
            <consortium name="Ensembl"/>
        </authorList>
    </citation>
    <scope>IDENTIFICATION</scope>
</reference>
<name>A0A3Q0SHD8_AMPCI</name>
<dbReference type="Proteomes" id="UP000261340">
    <property type="component" value="Unplaced"/>
</dbReference>
<dbReference type="PROSITE" id="PS50041">
    <property type="entry name" value="C_TYPE_LECTIN_2"/>
    <property type="match status" value="1"/>
</dbReference>
<sequence length="149" mass="16956">MKCISFLSGWHISTCLCLPHQYHYVADAVNWTEAQTYCRETYTDLATIQNTNEMNQLINTLSSAGYSSEVWIGLYSYVDWQWSDGYTGIGADYKNWASNEPAFWNAEEYCVTIASDGTWTNYFCSAKFAFVCYYDSINDPAKTEGLPAV</sequence>
<reference evidence="3" key="1">
    <citation type="submission" date="2025-08" db="UniProtKB">
        <authorList>
            <consortium name="Ensembl"/>
        </authorList>
    </citation>
    <scope>IDENTIFICATION</scope>
</reference>
<dbReference type="Ensembl" id="ENSACIT00000023029.1">
    <property type="protein sequence ID" value="ENSACIP00000022431.1"/>
    <property type="gene ID" value="ENSACIG00000017449.1"/>
</dbReference>
<protein>
    <recommendedName>
        <fullName evidence="2">C-type lectin domain-containing protein</fullName>
    </recommendedName>
</protein>
<proteinExistence type="predicted"/>
<evidence type="ECO:0000313" key="4">
    <source>
        <dbReference type="Proteomes" id="UP000261340"/>
    </source>
</evidence>
<dbReference type="OMA" id="WENNTNE"/>
<dbReference type="STRING" id="61819.ENSACIP00000022431"/>
<dbReference type="Pfam" id="PF00059">
    <property type="entry name" value="Lectin_C"/>
    <property type="match status" value="1"/>
</dbReference>
<organism evidence="3 4">
    <name type="scientific">Amphilophus citrinellus</name>
    <name type="common">Midas cichlid</name>
    <name type="synonym">Cichlasoma citrinellum</name>
    <dbReference type="NCBI Taxonomy" id="61819"/>
    <lineage>
        <taxon>Eukaryota</taxon>
        <taxon>Metazoa</taxon>
        <taxon>Chordata</taxon>
        <taxon>Craniata</taxon>
        <taxon>Vertebrata</taxon>
        <taxon>Euteleostomi</taxon>
        <taxon>Actinopterygii</taxon>
        <taxon>Neopterygii</taxon>
        <taxon>Teleostei</taxon>
        <taxon>Neoteleostei</taxon>
        <taxon>Acanthomorphata</taxon>
        <taxon>Ovalentaria</taxon>
        <taxon>Cichlomorphae</taxon>
        <taxon>Cichliformes</taxon>
        <taxon>Cichlidae</taxon>
        <taxon>New World cichlids</taxon>
        <taxon>Cichlasomatinae</taxon>
        <taxon>Heroini</taxon>
        <taxon>Amphilophus</taxon>
    </lineage>
</organism>
<dbReference type="PANTHER" id="PTHR45784:SF3">
    <property type="entry name" value="C-TYPE LECTIN DOMAIN FAMILY 4 MEMBER K-LIKE-RELATED"/>
    <property type="match status" value="1"/>
</dbReference>
<dbReference type="AlphaFoldDB" id="A0A3Q0SHD8"/>
<evidence type="ECO:0000256" key="1">
    <source>
        <dbReference type="SAM" id="SignalP"/>
    </source>
</evidence>